<keyword evidence="3" id="KW-1185">Reference proteome</keyword>
<protein>
    <submittedName>
        <fullName evidence="2">Uncharacterized protein</fullName>
    </submittedName>
</protein>
<accession>A0A1H2GXL4</accession>
<name>A0A1H2GXL4_9ACTN</name>
<organism evidence="2 3">
    <name type="scientific">Jiangella alkaliphila</name>
    <dbReference type="NCBI Taxonomy" id="419479"/>
    <lineage>
        <taxon>Bacteria</taxon>
        <taxon>Bacillati</taxon>
        <taxon>Actinomycetota</taxon>
        <taxon>Actinomycetes</taxon>
        <taxon>Jiangellales</taxon>
        <taxon>Jiangellaceae</taxon>
        <taxon>Jiangella</taxon>
    </lineage>
</organism>
<sequence length="78" mass="7478">MIAGTHVRPGRSHNVVAPGRKPDPPTLTPSATTISAGSPRAGWPRAGVPHAGPLAAVPVQPAGDGGGVAGSGCGRLSG</sequence>
<feature type="region of interest" description="Disordered" evidence="1">
    <location>
        <begin position="1"/>
        <end position="78"/>
    </location>
</feature>
<evidence type="ECO:0000256" key="1">
    <source>
        <dbReference type="SAM" id="MobiDB-lite"/>
    </source>
</evidence>
<proteinExistence type="predicted"/>
<evidence type="ECO:0000313" key="3">
    <source>
        <dbReference type="Proteomes" id="UP000182977"/>
    </source>
</evidence>
<dbReference type="Proteomes" id="UP000182977">
    <property type="component" value="Chromosome I"/>
</dbReference>
<dbReference type="EMBL" id="LT629791">
    <property type="protein sequence ID" value="SDU24373.1"/>
    <property type="molecule type" value="Genomic_DNA"/>
</dbReference>
<feature type="compositionally biased region" description="Gly residues" evidence="1">
    <location>
        <begin position="63"/>
        <end position="78"/>
    </location>
</feature>
<dbReference type="STRING" id="419479.SAMN04488563_0733"/>
<gene>
    <name evidence="2" type="ORF">SAMN04488563_0733</name>
</gene>
<reference evidence="3" key="1">
    <citation type="submission" date="2016-10" db="EMBL/GenBank/DDBJ databases">
        <authorList>
            <person name="Varghese N."/>
            <person name="Submissions S."/>
        </authorList>
    </citation>
    <scope>NUCLEOTIDE SEQUENCE [LARGE SCALE GENOMIC DNA]</scope>
    <source>
        <strain evidence="3">DSM 45079</strain>
    </source>
</reference>
<evidence type="ECO:0000313" key="2">
    <source>
        <dbReference type="EMBL" id="SDU24373.1"/>
    </source>
</evidence>
<dbReference type="AlphaFoldDB" id="A0A1H2GXL4"/>